<evidence type="ECO:0000313" key="5">
    <source>
        <dbReference type="Proteomes" id="UP000054272"/>
    </source>
</evidence>
<feature type="domain" description="DDE Tnp4" evidence="3">
    <location>
        <begin position="12"/>
        <end position="71"/>
    </location>
</feature>
<reference evidence="4 5" key="1">
    <citation type="submission" date="2015-01" db="EMBL/GenBank/DDBJ databases">
        <title>The Genome Sequence of Cryptococcus gattii EJB2.</title>
        <authorList>
            <consortium name="The Broad Institute Genomics Platform"/>
            <person name="Cuomo C."/>
            <person name="Litvintseva A."/>
            <person name="Chen Y."/>
            <person name="Heitman J."/>
            <person name="Sun S."/>
            <person name="Springer D."/>
            <person name="Dromer F."/>
            <person name="Young S."/>
            <person name="Zeng Q."/>
            <person name="Gargeya S."/>
            <person name="Abouelleil A."/>
            <person name="Alvarado L."/>
            <person name="Chapman S.B."/>
            <person name="Gainer-Dewar J."/>
            <person name="Goldberg J."/>
            <person name="Griggs A."/>
            <person name="Gujja S."/>
            <person name="Hansen M."/>
            <person name="Howarth C."/>
            <person name="Imamovic A."/>
            <person name="Larimer J."/>
            <person name="Murphy C."/>
            <person name="Naylor J."/>
            <person name="Pearson M."/>
            <person name="Priest M."/>
            <person name="Roberts A."/>
            <person name="Saif S."/>
            <person name="Shea T."/>
            <person name="Sykes S."/>
            <person name="Wortman J."/>
            <person name="Nusbaum C."/>
            <person name="Birren B."/>
        </authorList>
    </citation>
    <scope>NUCLEOTIDE SEQUENCE [LARGE SCALE GENOMIC DNA]</scope>
    <source>
        <strain evidence="4 5">EJB2</strain>
    </source>
</reference>
<dbReference type="EMBL" id="KN848567">
    <property type="protein sequence ID" value="KIR82393.1"/>
    <property type="molecule type" value="Genomic_DNA"/>
</dbReference>
<organism evidence="4 5">
    <name type="scientific">Cryptococcus gattii EJB2</name>
    <dbReference type="NCBI Taxonomy" id="1296103"/>
    <lineage>
        <taxon>Eukaryota</taxon>
        <taxon>Fungi</taxon>
        <taxon>Dikarya</taxon>
        <taxon>Basidiomycota</taxon>
        <taxon>Agaricomycotina</taxon>
        <taxon>Tremellomycetes</taxon>
        <taxon>Tremellales</taxon>
        <taxon>Cryptococcaceae</taxon>
        <taxon>Cryptococcus</taxon>
        <taxon>Cryptococcus gattii species complex</taxon>
    </lineage>
</organism>
<dbReference type="Pfam" id="PF13359">
    <property type="entry name" value="DDE_Tnp_4"/>
    <property type="match status" value="1"/>
</dbReference>
<evidence type="ECO:0000259" key="3">
    <source>
        <dbReference type="Pfam" id="PF13359"/>
    </source>
</evidence>
<protein>
    <recommendedName>
        <fullName evidence="3">DDE Tnp4 domain-containing protein</fullName>
    </recommendedName>
</protein>
<dbReference type="InterPro" id="IPR027806">
    <property type="entry name" value="HARBI1_dom"/>
</dbReference>
<keyword evidence="2" id="KW-0479">Metal-binding</keyword>
<accession>A0ABR5C3C1</accession>
<evidence type="ECO:0000256" key="2">
    <source>
        <dbReference type="ARBA" id="ARBA00022723"/>
    </source>
</evidence>
<keyword evidence="5" id="KW-1185">Reference proteome</keyword>
<evidence type="ECO:0000256" key="1">
    <source>
        <dbReference type="ARBA" id="ARBA00001968"/>
    </source>
</evidence>
<proteinExistence type="predicted"/>
<sequence length="128" mass="15089">MYRRLAELSGEHPEAAYFNPKTAKLRVKVECTFGIWKNRFPTMQRSHTLLKDSIAQRRLHARIISSMVLHNLPVTIGDSEEWEAEHYHDMFVDDDRWSLQDGDLARKRRLIQQMTRLRGDTLGNHAPY</sequence>
<dbReference type="Proteomes" id="UP000054272">
    <property type="component" value="Unassembled WGS sequence"/>
</dbReference>
<comment type="cofactor">
    <cofactor evidence="1">
        <name>a divalent metal cation</name>
        <dbReference type="ChEBI" id="CHEBI:60240"/>
    </cofactor>
</comment>
<gene>
    <name evidence="4" type="ORF">I306_00505</name>
</gene>
<evidence type="ECO:0000313" key="4">
    <source>
        <dbReference type="EMBL" id="KIR82393.1"/>
    </source>
</evidence>
<name>A0ABR5C3C1_9TREE</name>